<sequence>MEESAPPVGGGKVVLSVELLWLRWSFDPINIGLYEDDYSSSGEIGARRFFEDLDSVGEGYIHTINSADLLAKHLIELDRYPNPSERGGGATSNNPYIYAAILFALQGALKECGNALNIGFQKYQTTVSSPEWKIYRLEQFNKQAELIRSAYL</sequence>
<evidence type="ECO:0000313" key="1">
    <source>
        <dbReference type="EMBL" id="UXY14187.1"/>
    </source>
</evidence>
<protein>
    <submittedName>
        <fullName evidence="1">Uncharacterized protein</fullName>
    </submittedName>
</protein>
<evidence type="ECO:0000313" key="2">
    <source>
        <dbReference type="Proteomes" id="UP001061302"/>
    </source>
</evidence>
<gene>
    <name evidence="1" type="ORF">N8I74_12755</name>
</gene>
<keyword evidence="2" id="KW-1185">Reference proteome</keyword>
<accession>A0ABY6DIN5</accession>
<organism evidence="1 2">
    <name type="scientific">Chitiniphilus purpureus</name>
    <dbReference type="NCBI Taxonomy" id="2981137"/>
    <lineage>
        <taxon>Bacteria</taxon>
        <taxon>Pseudomonadati</taxon>
        <taxon>Pseudomonadota</taxon>
        <taxon>Betaproteobacteria</taxon>
        <taxon>Neisseriales</taxon>
        <taxon>Chitinibacteraceae</taxon>
        <taxon>Chitiniphilus</taxon>
    </lineage>
</organism>
<dbReference type="EMBL" id="CP106753">
    <property type="protein sequence ID" value="UXY14187.1"/>
    <property type="molecule type" value="Genomic_DNA"/>
</dbReference>
<proteinExistence type="predicted"/>
<dbReference type="Proteomes" id="UP001061302">
    <property type="component" value="Chromosome"/>
</dbReference>
<dbReference type="RefSeq" id="WP_263123487.1">
    <property type="nucleotide sequence ID" value="NZ_CP106753.1"/>
</dbReference>
<name>A0ABY6DIN5_9NEIS</name>
<reference evidence="1" key="1">
    <citation type="submission" date="2022-10" db="EMBL/GenBank/DDBJ databases">
        <title>Chitiniphilus purpureus sp. nov., a novel chitin-degrading bacterium isolated from crawfish pond sediment.</title>
        <authorList>
            <person name="Li K."/>
        </authorList>
    </citation>
    <scope>NUCLEOTIDE SEQUENCE</scope>
    <source>
        <strain evidence="1">CD1</strain>
    </source>
</reference>